<dbReference type="Pfam" id="PF02984">
    <property type="entry name" value="Cyclin_C"/>
    <property type="match status" value="1"/>
</dbReference>
<sequence length="322" mass="36971">MASKKGFRRPSFSPLPLNGCIFRTSSSNMENITPNRRKVKQRQSYTPQKVITKSPKISYLTDILDSLYQRQLPPDGLSDLIQSGSKPSLRYRVVAWIARLCKHFSLRRSVMYSTVMIIDRSLHQISIKKEEMQLLGGAAFWLSVKFHCPKSVKLSQIVAEIGNANSKDDLLSFEIKILEALNYNINIPNVGDFINLLEENLSCDRPLLMLLWTLSDILLQFAGFLRFRPSTIATAVLIYSLNCLNRTFQNEIVTKLMTTEEPEVLFCCIEEIHNVVTDLLNNRKKSIIEQTSNGHYTQVQKWLTRSKLPEVESFLMLMPHNE</sequence>
<dbReference type="InterPro" id="IPR039361">
    <property type="entry name" value="Cyclin"/>
</dbReference>
<reference evidence="5" key="1">
    <citation type="submission" date="2016-10" db="EMBL/GenBank/DDBJ databases">
        <authorList>
            <person name="Benchimol M."/>
            <person name="Almeida L.G."/>
            <person name="Vasconcelos A.T."/>
            <person name="Perreira-Neves A."/>
            <person name="Rosa I.A."/>
            <person name="Tasca T."/>
            <person name="Bogo M.R."/>
            <person name="de Souza W."/>
        </authorList>
    </citation>
    <scope>NUCLEOTIDE SEQUENCE [LARGE SCALE GENOMIC DNA]</scope>
    <source>
        <strain evidence="5">K</strain>
    </source>
</reference>
<dbReference type="SMART" id="SM01332">
    <property type="entry name" value="Cyclin_C"/>
    <property type="match status" value="1"/>
</dbReference>
<keyword evidence="6" id="KW-1185">Reference proteome</keyword>
<dbReference type="InterPro" id="IPR013763">
    <property type="entry name" value="Cyclin-like_dom"/>
</dbReference>
<feature type="domain" description="Cyclin-like" evidence="3">
    <location>
        <begin position="95"/>
        <end position="179"/>
    </location>
</feature>
<dbReference type="Proteomes" id="UP000179807">
    <property type="component" value="Unassembled WGS sequence"/>
</dbReference>
<dbReference type="InterPro" id="IPR004367">
    <property type="entry name" value="Cyclin_C-dom"/>
</dbReference>
<protein>
    <submittedName>
        <fullName evidence="5">Cyclin, N-terminal domain containing protein</fullName>
    </submittedName>
</protein>
<evidence type="ECO:0000256" key="1">
    <source>
        <dbReference type="ARBA" id="ARBA00023127"/>
    </source>
</evidence>
<evidence type="ECO:0000256" key="2">
    <source>
        <dbReference type="RuleBase" id="RU000383"/>
    </source>
</evidence>
<dbReference type="VEuPathDB" id="TrichDB:TRFO_41550"/>
<organism evidence="5 6">
    <name type="scientific">Tritrichomonas foetus</name>
    <dbReference type="NCBI Taxonomy" id="1144522"/>
    <lineage>
        <taxon>Eukaryota</taxon>
        <taxon>Metamonada</taxon>
        <taxon>Parabasalia</taxon>
        <taxon>Tritrichomonadida</taxon>
        <taxon>Tritrichomonadidae</taxon>
        <taxon>Tritrichomonas</taxon>
    </lineage>
</organism>
<dbReference type="PANTHER" id="PTHR10177">
    <property type="entry name" value="CYCLINS"/>
    <property type="match status" value="1"/>
</dbReference>
<dbReference type="RefSeq" id="XP_068369915.1">
    <property type="nucleotide sequence ID" value="XM_068513843.1"/>
</dbReference>
<proteinExistence type="inferred from homology"/>
<dbReference type="EMBL" id="MLAK01000070">
    <property type="protein sequence ID" value="OHT16779.1"/>
    <property type="molecule type" value="Genomic_DNA"/>
</dbReference>
<dbReference type="OrthoDB" id="5590282at2759"/>
<dbReference type="Pfam" id="PF00134">
    <property type="entry name" value="Cyclin_N"/>
    <property type="match status" value="1"/>
</dbReference>
<accession>A0A1J4KZV3</accession>
<dbReference type="Gene3D" id="1.10.472.10">
    <property type="entry name" value="Cyclin-like"/>
    <property type="match status" value="2"/>
</dbReference>
<dbReference type="InterPro" id="IPR036915">
    <property type="entry name" value="Cyclin-like_sf"/>
</dbReference>
<dbReference type="CDD" id="cd20721">
    <property type="entry name" value="CYCLIN_SDS-like_rpt2"/>
    <property type="match status" value="1"/>
</dbReference>
<feature type="domain" description="Cyclin-like" evidence="3">
    <location>
        <begin position="192"/>
        <end position="274"/>
    </location>
</feature>
<evidence type="ECO:0000313" key="6">
    <source>
        <dbReference type="Proteomes" id="UP000179807"/>
    </source>
</evidence>
<comment type="caution">
    <text evidence="5">The sequence shown here is derived from an EMBL/GenBank/DDBJ whole genome shotgun (WGS) entry which is preliminary data.</text>
</comment>
<evidence type="ECO:0000259" key="3">
    <source>
        <dbReference type="SMART" id="SM00385"/>
    </source>
</evidence>
<dbReference type="SUPFAM" id="SSF47954">
    <property type="entry name" value="Cyclin-like"/>
    <property type="match status" value="2"/>
</dbReference>
<dbReference type="AlphaFoldDB" id="A0A1J4KZV3"/>
<keyword evidence="1 2" id="KW-0195">Cyclin</keyword>
<evidence type="ECO:0000259" key="4">
    <source>
        <dbReference type="SMART" id="SM01332"/>
    </source>
</evidence>
<dbReference type="InterPro" id="IPR006671">
    <property type="entry name" value="Cyclin_N"/>
</dbReference>
<name>A0A1J4KZV3_9EUKA</name>
<gene>
    <name evidence="5" type="ORF">TRFO_41550</name>
</gene>
<evidence type="ECO:0000313" key="5">
    <source>
        <dbReference type="EMBL" id="OHT16779.1"/>
    </source>
</evidence>
<feature type="domain" description="Cyclin C-terminal" evidence="4">
    <location>
        <begin position="188"/>
        <end position="305"/>
    </location>
</feature>
<dbReference type="GeneID" id="94848547"/>
<comment type="similarity">
    <text evidence="2">Belongs to the cyclin family.</text>
</comment>
<dbReference type="SMART" id="SM00385">
    <property type="entry name" value="CYCLIN"/>
    <property type="match status" value="2"/>
</dbReference>